<dbReference type="AlphaFoldDB" id="A0A1V6QBR0"/>
<dbReference type="CDD" id="cd05233">
    <property type="entry name" value="SDR_c"/>
    <property type="match status" value="1"/>
</dbReference>
<dbReference type="PANTHER" id="PTHR31240:SF0">
    <property type="entry name" value="MATERNAL EFFECT EMBRYO ARREST 18"/>
    <property type="match status" value="1"/>
</dbReference>
<dbReference type="Pfam" id="PF01933">
    <property type="entry name" value="CofD"/>
    <property type="match status" value="1"/>
</dbReference>
<dbReference type="InterPro" id="IPR020904">
    <property type="entry name" value="Sc_DH/Rdtase_CS"/>
</dbReference>
<dbReference type="Gene3D" id="3.40.50.10680">
    <property type="entry name" value="CofD-like domains"/>
    <property type="match status" value="1"/>
</dbReference>
<feature type="compositionally biased region" description="Basic and acidic residues" evidence="2">
    <location>
        <begin position="622"/>
        <end position="635"/>
    </location>
</feature>
<evidence type="ECO:0000256" key="1">
    <source>
        <dbReference type="ARBA" id="ARBA00022857"/>
    </source>
</evidence>
<organism evidence="3 4">
    <name type="scientific">Penicillium antarcticum</name>
    <dbReference type="NCBI Taxonomy" id="416450"/>
    <lineage>
        <taxon>Eukaryota</taxon>
        <taxon>Fungi</taxon>
        <taxon>Dikarya</taxon>
        <taxon>Ascomycota</taxon>
        <taxon>Pezizomycotina</taxon>
        <taxon>Eurotiomycetes</taxon>
        <taxon>Eurotiomycetidae</taxon>
        <taxon>Eurotiales</taxon>
        <taxon>Aspergillaceae</taxon>
        <taxon>Penicillium</taxon>
    </lineage>
</organism>
<dbReference type="SUPFAM" id="SSF142338">
    <property type="entry name" value="CofD-like"/>
    <property type="match status" value="1"/>
</dbReference>
<dbReference type="Proteomes" id="UP000191672">
    <property type="component" value="Unassembled WGS sequence"/>
</dbReference>
<accession>A0A1V6QBR0</accession>
<name>A0A1V6QBR0_9EURO</name>
<feature type="region of interest" description="Disordered" evidence="2">
    <location>
        <begin position="727"/>
        <end position="746"/>
    </location>
</feature>
<keyword evidence="1" id="KW-0521">NADP</keyword>
<feature type="compositionally biased region" description="Basic and acidic residues" evidence="2">
    <location>
        <begin position="737"/>
        <end position="746"/>
    </location>
</feature>
<evidence type="ECO:0000256" key="2">
    <source>
        <dbReference type="SAM" id="MobiDB-lite"/>
    </source>
</evidence>
<comment type="caution">
    <text evidence="3">The sequence shown here is derived from an EMBL/GenBank/DDBJ whole genome shotgun (WGS) entry which is preliminary data.</text>
</comment>
<dbReference type="PANTHER" id="PTHR31240">
    <property type="entry name" value="MATERNAL EFFECT EMBRYO ARREST 18"/>
    <property type="match status" value="1"/>
</dbReference>
<protein>
    <submittedName>
        <fullName evidence="3">Uncharacterized protein</fullName>
    </submittedName>
</protein>
<dbReference type="STRING" id="416450.A0A1V6QBR0"/>
<dbReference type="Gene3D" id="3.40.50.720">
    <property type="entry name" value="NAD(P)-binding Rossmann-like Domain"/>
    <property type="match status" value="1"/>
</dbReference>
<dbReference type="CDD" id="cd07187">
    <property type="entry name" value="YvcK_like"/>
    <property type="match status" value="1"/>
</dbReference>
<proteinExistence type="predicted"/>
<dbReference type="InterPro" id="IPR002347">
    <property type="entry name" value="SDR_fam"/>
</dbReference>
<gene>
    <name evidence="3" type="ORF">PENANT_c007G02028</name>
</gene>
<dbReference type="PRINTS" id="PR00081">
    <property type="entry name" value="GDHRDH"/>
</dbReference>
<dbReference type="Pfam" id="PF00106">
    <property type="entry name" value="adh_short"/>
    <property type="match status" value="1"/>
</dbReference>
<dbReference type="InterPro" id="IPR002882">
    <property type="entry name" value="CofD"/>
</dbReference>
<keyword evidence="4" id="KW-1185">Reference proteome</keyword>
<reference evidence="4" key="1">
    <citation type="journal article" date="2017" name="Nat. Microbiol.">
        <title>Global analysis of biosynthetic gene clusters reveals vast potential of secondary metabolite production in Penicillium species.</title>
        <authorList>
            <person name="Nielsen J.C."/>
            <person name="Grijseels S."/>
            <person name="Prigent S."/>
            <person name="Ji B."/>
            <person name="Dainat J."/>
            <person name="Nielsen K.F."/>
            <person name="Frisvad J.C."/>
            <person name="Workman M."/>
            <person name="Nielsen J."/>
        </authorList>
    </citation>
    <scope>NUCLEOTIDE SEQUENCE [LARGE SCALE GENOMIC DNA]</scope>
    <source>
        <strain evidence="4">IBT 31811</strain>
    </source>
</reference>
<dbReference type="PRINTS" id="PR00080">
    <property type="entry name" value="SDRFAMILY"/>
</dbReference>
<dbReference type="EMBL" id="MDYN01000007">
    <property type="protein sequence ID" value="OQD86655.1"/>
    <property type="molecule type" value="Genomic_DNA"/>
</dbReference>
<evidence type="ECO:0000313" key="3">
    <source>
        <dbReference type="EMBL" id="OQD86655.1"/>
    </source>
</evidence>
<dbReference type="SUPFAM" id="SSF51735">
    <property type="entry name" value="NAD(P)-binding Rossmann-fold domains"/>
    <property type="match status" value="1"/>
</dbReference>
<evidence type="ECO:0000313" key="4">
    <source>
        <dbReference type="Proteomes" id="UP000191672"/>
    </source>
</evidence>
<feature type="region of interest" description="Disordered" evidence="2">
    <location>
        <begin position="622"/>
        <end position="644"/>
    </location>
</feature>
<sequence length="746" mass="80458">MAQQNKLASYPDLKDQIALVIGAGQSGDPTSKVWGNGAAIAKTLSTSGAKVIACDLNLEAAQRIAHLIQVDGGFCDSIQLDATKATDIKRVVDEVVTKYGRIDILVNNVGLTKTGDPATMLEEAWDAQFQLNLKTVYLSCKAVLPIMEKQGSGSIVNASIAGMRFLGKPQVAYATAKAAVIHFTKITGVMYANKGVRVNSVSPGMMYTPLLEMLGNSDSKEDREIHRKITDHKCAHGLGIVVISGGSAANNLVDVFNAVRESKNCQLSYIIPISDNGGSSSELIRIFGGPGIGDVRSRLVRLIPDSPANPERSAVKALFNHRLPAEPVAAAQEWQSIVDGTTDLWTAITPAKKELIRSFFNVLNLEILKRARPPSSTFDFTSASVGNLFLTAARLFSGSFESAIYLLGSICGVPSDLVRVIPAINSNFSHHISASLADGTVIVGQNSISHPSETTALQHTPGSRRPSLLLADGDDVEYTDSEISDAMTYEEDHLPGSLATLRNKNIKFSKTENEDLSSRITRIWYINPYGQEIRPPANPRVLEAINDSQAIIYSIGSLYTSIIPAIVLRGVGKSIVSSPARHKILILNGSLDRETGPPTAPFIASDFVEAIVSAGEESRGRGPIDIFKREAHDSASDSSKPSTRHFRSLPYTAYITHILHLEGPGTPHVDRERLAHMGIETLRLYGRKITAKNGDKETIVGMKYDPNALVQAIEVVLGKKGDAMVRGGLDGGLGRRNTLDPARRDR</sequence>
<dbReference type="GO" id="GO:0043743">
    <property type="term" value="F:LPPG:FO 2-phospho-L-lactate transferase activity"/>
    <property type="evidence" value="ECO:0007669"/>
    <property type="project" value="InterPro"/>
</dbReference>
<dbReference type="InterPro" id="IPR038136">
    <property type="entry name" value="CofD-like_dom_sf"/>
</dbReference>
<dbReference type="PROSITE" id="PS00061">
    <property type="entry name" value="ADH_SHORT"/>
    <property type="match status" value="1"/>
</dbReference>
<dbReference type="InterPro" id="IPR036291">
    <property type="entry name" value="NAD(P)-bd_dom_sf"/>
</dbReference>